<feature type="region of interest" description="Disordered" evidence="1">
    <location>
        <begin position="617"/>
        <end position="637"/>
    </location>
</feature>
<evidence type="ECO:0000313" key="2">
    <source>
        <dbReference type="EMBL" id="CCI45634.1"/>
    </source>
</evidence>
<protein>
    <submittedName>
        <fullName evidence="2">Uncharacterized protein</fullName>
    </submittedName>
</protein>
<comment type="caution">
    <text evidence="2">The sequence shown here is derived from an EMBL/GenBank/DDBJ whole genome shotgun (WGS) entry which is preliminary data.</text>
</comment>
<organism evidence="2 3">
    <name type="scientific">Albugo candida</name>
    <dbReference type="NCBI Taxonomy" id="65357"/>
    <lineage>
        <taxon>Eukaryota</taxon>
        <taxon>Sar</taxon>
        <taxon>Stramenopiles</taxon>
        <taxon>Oomycota</taxon>
        <taxon>Peronosporomycetes</taxon>
        <taxon>Albuginales</taxon>
        <taxon>Albuginaceae</taxon>
        <taxon>Albugo</taxon>
    </lineage>
</organism>
<accession>A0A024GG01</accession>
<feature type="compositionally biased region" description="Basic and acidic residues" evidence="1">
    <location>
        <begin position="624"/>
        <end position="637"/>
    </location>
</feature>
<evidence type="ECO:0000313" key="3">
    <source>
        <dbReference type="Proteomes" id="UP000053237"/>
    </source>
</evidence>
<keyword evidence="3" id="KW-1185">Reference proteome</keyword>
<gene>
    <name evidence="2" type="ORF">BN9_065310</name>
</gene>
<dbReference type="EMBL" id="CAIX01000103">
    <property type="protein sequence ID" value="CCI45634.1"/>
    <property type="molecule type" value="Genomic_DNA"/>
</dbReference>
<dbReference type="Proteomes" id="UP000053237">
    <property type="component" value="Unassembled WGS sequence"/>
</dbReference>
<evidence type="ECO:0000256" key="1">
    <source>
        <dbReference type="SAM" id="MobiDB-lite"/>
    </source>
</evidence>
<sequence>MAMKTRGLISLIIVAITTTHIAECGFIKFLTQYFTDHPSVQDCRTCLLKEAGATRLILVEKTITEKKSVITYLTKGPIYFYSNVESICAGNRNCGIMTIKDYEPSDGEMRALGENYQVNDNAPYLCLMRHAESHSLSCMSSFKESSGSGIMWSFLSHDPAVYKSFHLYLLRTHKTLKEITGTYWLGNACPGQTRALSKDVCDSFVETVLGPVKIKSHVSPTSSASYSSLLQARSRFGHRSSEDRINIVQKYMNNIEKNLVLSTFCLRTEKVGGASRNCLLCLSAEAKKAIVFMGRSFEGHELFVRETKKKIELYEMPYFYYIFSTEEPKLHGIRNECKVTCGDMQFSETTSACSALSNRHILSSNQPATIIKRLENQLRKATTLSIQQPNLCIWVSSLTPKKCFQCLRQRMENEELFTRLSRTTALLRSGQMRVGECFGFSSSCFNIRDVPVDICKYEEGLMVPTKARTKLKRAYSFDLNIEPDSNLMSTLVQQHSSYLTSESTEEPLLNFDALTRVIHFNKNAKDMELNFFRCATCLVVHGEVLLVSVAQAHIWVTKEEKEVKEFVQCVKECSDLMQAEPRTEFEFDDYQQLQPVSVDDLVAIFCGDIEAEKWIDQDTMSKPQSKEEKRGASEKKALPTSTSVAYMDYTKCVSYLQTQSSDAAKSEGSQTLVVGEILSRKKGKKADYEVRLNAAEMA</sequence>
<dbReference type="InParanoid" id="A0A024GG01"/>
<dbReference type="AlphaFoldDB" id="A0A024GG01"/>
<name>A0A024GG01_9STRA</name>
<reference evidence="2 3" key="1">
    <citation type="submission" date="2012-05" db="EMBL/GenBank/DDBJ databases">
        <title>Recombination and specialization in a pathogen metapopulation.</title>
        <authorList>
            <person name="Gardiner A."/>
            <person name="Kemen E."/>
            <person name="Schultz-Larsen T."/>
            <person name="MacLean D."/>
            <person name="Van Oosterhout C."/>
            <person name="Jones J.D.G."/>
        </authorList>
    </citation>
    <scope>NUCLEOTIDE SEQUENCE [LARGE SCALE GENOMIC DNA]</scope>
    <source>
        <strain evidence="2 3">Ac Nc2</strain>
    </source>
</reference>
<proteinExistence type="predicted"/>